<dbReference type="Gene3D" id="3.40.50.300">
    <property type="entry name" value="P-loop containing nucleotide triphosphate hydrolases"/>
    <property type="match status" value="1"/>
</dbReference>
<name>A0AAD7XMD7_9STRA</name>
<feature type="compositionally biased region" description="Basic and acidic residues" evidence="1">
    <location>
        <begin position="74"/>
        <end position="96"/>
    </location>
</feature>
<dbReference type="EMBL" id="JAQMWT010000066">
    <property type="protein sequence ID" value="KAJ8611674.1"/>
    <property type="molecule type" value="Genomic_DNA"/>
</dbReference>
<accession>A0AAD7XMD7</accession>
<organism evidence="2 3">
    <name type="scientific">Chrysophaeum taylorii</name>
    <dbReference type="NCBI Taxonomy" id="2483200"/>
    <lineage>
        <taxon>Eukaryota</taxon>
        <taxon>Sar</taxon>
        <taxon>Stramenopiles</taxon>
        <taxon>Ochrophyta</taxon>
        <taxon>Pelagophyceae</taxon>
        <taxon>Pelagomonadales</taxon>
        <taxon>Pelagomonadaceae</taxon>
        <taxon>Chrysophaeum</taxon>
    </lineage>
</organism>
<feature type="region of interest" description="Disordered" evidence="1">
    <location>
        <begin position="469"/>
        <end position="498"/>
    </location>
</feature>
<reference evidence="2" key="1">
    <citation type="submission" date="2023-01" db="EMBL/GenBank/DDBJ databases">
        <title>Metagenome sequencing of chrysophaentin producing Chrysophaeum taylorii.</title>
        <authorList>
            <person name="Davison J."/>
            <person name="Bewley C."/>
        </authorList>
    </citation>
    <scope>NUCLEOTIDE SEQUENCE</scope>
    <source>
        <strain evidence="2">NIES-1699</strain>
    </source>
</reference>
<evidence type="ECO:0008006" key="4">
    <source>
        <dbReference type="Google" id="ProtNLM"/>
    </source>
</evidence>
<feature type="compositionally biased region" description="Acidic residues" evidence="1">
    <location>
        <begin position="482"/>
        <end position="491"/>
    </location>
</feature>
<feature type="compositionally biased region" description="Basic and acidic residues" evidence="1">
    <location>
        <begin position="469"/>
        <end position="481"/>
    </location>
</feature>
<evidence type="ECO:0000313" key="2">
    <source>
        <dbReference type="EMBL" id="KAJ8611674.1"/>
    </source>
</evidence>
<keyword evidence="3" id="KW-1185">Reference proteome</keyword>
<comment type="caution">
    <text evidence="2">The sequence shown here is derived from an EMBL/GenBank/DDBJ whole genome shotgun (WGS) entry which is preliminary data.</text>
</comment>
<dbReference type="InterPro" id="IPR027417">
    <property type="entry name" value="P-loop_NTPase"/>
</dbReference>
<evidence type="ECO:0000256" key="1">
    <source>
        <dbReference type="SAM" id="MobiDB-lite"/>
    </source>
</evidence>
<proteinExistence type="predicted"/>
<gene>
    <name evidence="2" type="ORF">CTAYLR_007905</name>
</gene>
<dbReference type="SUPFAM" id="SSF52540">
    <property type="entry name" value="P-loop containing nucleoside triphosphate hydrolases"/>
    <property type="match status" value="1"/>
</dbReference>
<feature type="region of interest" description="Disordered" evidence="1">
    <location>
        <begin position="44"/>
        <end position="96"/>
    </location>
</feature>
<protein>
    <recommendedName>
        <fullName evidence="4">Sulfotransferase</fullName>
    </recommendedName>
</protein>
<sequence>MGWEKALTPMAFGLVFYAIKRGVRFAYAWYVASDDSKAAEVVVEKEESLSKGEEEESSSKKTSKKGTNAKALAKKAERKAEQREAKKEALAKKEAPKKDERTEALKALGICGLSVCAALGAYTYCYYKYGPLFFASAQSKRLHLSSVEWQQLLSERSACFVGGHHRAGTTVVWRSIAAHPDVAWFGEQHESGLDFSEGIFAQDVYPRFGVGGELTFSGIMGTSGASGGVGKYALGPVDQVLWTEDHVTSDAQSRVLNAFGYLWDRKPPGLKGAKVLLEKSPPNVVLARYLQALVDLEDATPRYSLRESTDDSDFAPPVVKPPSSRAKFVFVTRHPLAVALSCYGFGAKHPTSQLVAHWVAIETYAQSNSLYLAHVYRVKLEDFDSTVLLDLWHFLGLNATRNDAIEPAKAIRPTPNLHHQKKYCGQIMTNPRKAREHKFLVDKFNRHILPFDYDLDDFCRDFIDPRPDQPRDEDFRSHQLNDVDDFDDGDLFESHQEL</sequence>
<dbReference type="Proteomes" id="UP001230188">
    <property type="component" value="Unassembled WGS sequence"/>
</dbReference>
<dbReference type="AlphaFoldDB" id="A0AAD7XMD7"/>
<evidence type="ECO:0000313" key="3">
    <source>
        <dbReference type="Proteomes" id="UP001230188"/>
    </source>
</evidence>